<evidence type="ECO:0000313" key="3">
    <source>
        <dbReference type="EnsemblMetazoa" id="ISCW010099-PA"/>
    </source>
</evidence>
<name>B7PZ72_IXOSC</name>
<dbReference type="AlphaFoldDB" id="B7PZ72"/>
<feature type="domain" description="Peptidase M13 C-terminal" evidence="1">
    <location>
        <begin position="23"/>
        <end position="228"/>
    </location>
</feature>
<dbReference type="PaxDb" id="6945-B7PZ72"/>
<dbReference type="PROSITE" id="PS51885">
    <property type="entry name" value="NEPRILYSIN"/>
    <property type="match status" value="1"/>
</dbReference>
<sequence length="231" mass="26399">MMSETERKFERQDDVMFDSESLNLLYAGNRNKLMVPVGALTPPIYFAQGPMAYNYGALGSMMGHALMHAIDLRGITVESDGRGSYNDTERLLEHYRQRLFCLRRLLERSQGKEPGSSPEYLDPIADSESLASVMGTRLAYEAFRQETSGYQDPLLPWSDPSRGGYDAEQLFFVAHCAPLCRFSEVHWAYYSQGLERDRCLRPLMNMREFSDAFQCPRGSFMNPADKCVIFH</sequence>
<dbReference type="VEuPathDB" id="VectorBase:ISCI010099"/>
<dbReference type="InterPro" id="IPR024079">
    <property type="entry name" value="MetalloPept_cat_dom_sf"/>
</dbReference>
<dbReference type="GO" id="GO:0004222">
    <property type="term" value="F:metalloendopeptidase activity"/>
    <property type="evidence" value="ECO:0007669"/>
    <property type="project" value="InterPro"/>
</dbReference>
<gene>
    <name evidence="2" type="ORF">IscW_ISCW010099</name>
</gene>
<dbReference type="EMBL" id="ABJB010190700">
    <property type="status" value="NOT_ANNOTATED_CDS"/>
    <property type="molecule type" value="Genomic_DNA"/>
</dbReference>
<proteinExistence type="predicted"/>
<dbReference type="PRINTS" id="PR00786">
    <property type="entry name" value="NEPRILYSIN"/>
</dbReference>
<dbReference type="STRING" id="6945.B7PZ72"/>
<reference evidence="3" key="2">
    <citation type="submission" date="2020-05" db="UniProtKB">
        <authorList>
            <consortium name="EnsemblMetazoa"/>
        </authorList>
    </citation>
    <scope>IDENTIFICATION</scope>
    <source>
        <strain evidence="3">wikel</strain>
    </source>
</reference>
<dbReference type="Pfam" id="PF01431">
    <property type="entry name" value="Peptidase_M13"/>
    <property type="match status" value="1"/>
</dbReference>
<dbReference type="PANTHER" id="PTHR11733:SF241">
    <property type="entry name" value="GH26575P-RELATED"/>
    <property type="match status" value="1"/>
</dbReference>
<keyword evidence="4" id="KW-1185">Reference proteome</keyword>
<dbReference type="InParanoid" id="B7PZ72"/>
<evidence type="ECO:0000313" key="2">
    <source>
        <dbReference type="EMBL" id="EEC11894.1"/>
    </source>
</evidence>
<evidence type="ECO:0000259" key="1">
    <source>
        <dbReference type="Pfam" id="PF01431"/>
    </source>
</evidence>
<dbReference type="InterPro" id="IPR000718">
    <property type="entry name" value="Peptidase_M13"/>
</dbReference>
<dbReference type="InterPro" id="IPR018497">
    <property type="entry name" value="Peptidase_M13_C"/>
</dbReference>
<dbReference type="EMBL" id="ABJB010962215">
    <property type="status" value="NOT_ANNOTATED_CDS"/>
    <property type="molecule type" value="Genomic_DNA"/>
</dbReference>
<evidence type="ECO:0000313" key="4">
    <source>
        <dbReference type="Proteomes" id="UP000001555"/>
    </source>
</evidence>
<dbReference type="VEuPathDB" id="VectorBase:ISCW010099"/>
<dbReference type="Gene3D" id="3.40.390.10">
    <property type="entry name" value="Collagenase (Catalytic Domain)"/>
    <property type="match status" value="1"/>
</dbReference>
<accession>B7PZ72</accession>
<dbReference type="PANTHER" id="PTHR11733">
    <property type="entry name" value="ZINC METALLOPROTEASE FAMILY M13 NEPRILYSIN-RELATED"/>
    <property type="match status" value="1"/>
</dbReference>
<organism>
    <name type="scientific">Ixodes scapularis</name>
    <name type="common">Black-legged tick</name>
    <name type="synonym">Deer tick</name>
    <dbReference type="NCBI Taxonomy" id="6945"/>
    <lineage>
        <taxon>Eukaryota</taxon>
        <taxon>Metazoa</taxon>
        <taxon>Ecdysozoa</taxon>
        <taxon>Arthropoda</taxon>
        <taxon>Chelicerata</taxon>
        <taxon>Arachnida</taxon>
        <taxon>Acari</taxon>
        <taxon>Parasitiformes</taxon>
        <taxon>Ixodida</taxon>
        <taxon>Ixodoidea</taxon>
        <taxon>Ixodidae</taxon>
        <taxon>Ixodinae</taxon>
        <taxon>Ixodes</taxon>
    </lineage>
</organism>
<dbReference type="EMBL" id="ABJB010618042">
    <property type="status" value="NOT_ANNOTATED_CDS"/>
    <property type="molecule type" value="Genomic_DNA"/>
</dbReference>
<dbReference type="EnsemblMetazoa" id="ISCW010099-RA">
    <property type="protein sequence ID" value="ISCW010099-PA"/>
    <property type="gene ID" value="ISCW010099"/>
</dbReference>
<dbReference type="HOGENOM" id="CLU_006187_1_2_1"/>
<dbReference type="GO" id="GO:0006508">
    <property type="term" value="P:proteolysis"/>
    <property type="evidence" value="ECO:0007669"/>
    <property type="project" value="InterPro"/>
</dbReference>
<protein>
    <recommendedName>
        <fullName evidence="1">Peptidase M13 C-terminal domain-containing protein</fullName>
    </recommendedName>
</protein>
<reference evidence="2 4" key="1">
    <citation type="submission" date="2008-03" db="EMBL/GenBank/DDBJ databases">
        <title>Annotation of Ixodes scapularis.</title>
        <authorList>
            <consortium name="Ixodes scapularis Genome Project Consortium"/>
            <person name="Caler E."/>
            <person name="Hannick L.I."/>
            <person name="Bidwell S."/>
            <person name="Joardar V."/>
            <person name="Thiagarajan M."/>
            <person name="Amedeo P."/>
            <person name="Galinsky K.J."/>
            <person name="Schobel S."/>
            <person name="Inman J."/>
            <person name="Hostetler J."/>
            <person name="Miller J."/>
            <person name="Hammond M."/>
            <person name="Megy K."/>
            <person name="Lawson D."/>
            <person name="Kodira C."/>
            <person name="Sutton G."/>
            <person name="Meyer J."/>
            <person name="Hill C.A."/>
            <person name="Birren B."/>
            <person name="Nene V."/>
            <person name="Collins F."/>
            <person name="Alarcon-Chaidez F."/>
            <person name="Wikel S."/>
            <person name="Strausberg R."/>
        </authorList>
    </citation>
    <scope>NUCLEOTIDE SEQUENCE [LARGE SCALE GENOMIC DNA]</scope>
    <source>
        <strain evidence="4">Wikel</strain>
        <strain evidence="2">Wikel colony</strain>
    </source>
</reference>
<dbReference type="EMBL" id="DS824912">
    <property type="protein sequence ID" value="EEC11894.1"/>
    <property type="molecule type" value="Genomic_DNA"/>
</dbReference>
<dbReference type="SUPFAM" id="SSF55486">
    <property type="entry name" value="Metalloproteases ('zincins'), catalytic domain"/>
    <property type="match status" value="1"/>
</dbReference>
<dbReference type="Proteomes" id="UP000001555">
    <property type="component" value="Unassembled WGS sequence"/>
</dbReference>